<organism evidence="2 3">
    <name type="scientific">Saponaria officinalis</name>
    <name type="common">Common soapwort</name>
    <name type="synonym">Lychnis saponaria</name>
    <dbReference type="NCBI Taxonomy" id="3572"/>
    <lineage>
        <taxon>Eukaryota</taxon>
        <taxon>Viridiplantae</taxon>
        <taxon>Streptophyta</taxon>
        <taxon>Embryophyta</taxon>
        <taxon>Tracheophyta</taxon>
        <taxon>Spermatophyta</taxon>
        <taxon>Magnoliopsida</taxon>
        <taxon>eudicotyledons</taxon>
        <taxon>Gunneridae</taxon>
        <taxon>Pentapetalae</taxon>
        <taxon>Caryophyllales</taxon>
        <taxon>Caryophyllaceae</taxon>
        <taxon>Caryophylleae</taxon>
        <taxon>Saponaria</taxon>
    </lineage>
</organism>
<reference evidence="2" key="1">
    <citation type="submission" date="2024-03" db="EMBL/GenBank/DDBJ databases">
        <title>WGS assembly of Saponaria officinalis var. Norfolk2.</title>
        <authorList>
            <person name="Jenkins J."/>
            <person name="Shu S."/>
            <person name="Grimwood J."/>
            <person name="Barry K."/>
            <person name="Goodstein D."/>
            <person name="Schmutz J."/>
            <person name="Leebens-Mack J."/>
            <person name="Osbourn A."/>
        </authorList>
    </citation>
    <scope>NUCLEOTIDE SEQUENCE [LARGE SCALE GENOMIC DNA]</scope>
    <source>
        <strain evidence="2">JIC</strain>
    </source>
</reference>
<feature type="transmembrane region" description="Helical" evidence="1">
    <location>
        <begin position="96"/>
        <end position="114"/>
    </location>
</feature>
<evidence type="ECO:0000313" key="2">
    <source>
        <dbReference type="EMBL" id="KAK9747920.1"/>
    </source>
</evidence>
<dbReference type="AlphaFoldDB" id="A0AAW1MK12"/>
<feature type="transmembrane region" description="Helical" evidence="1">
    <location>
        <begin position="34"/>
        <end position="59"/>
    </location>
</feature>
<protein>
    <submittedName>
        <fullName evidence="2">Uncharacterized protein</fullName>
    </submittedName>
</protein>
<comment type="caution">
    <text evidence="2">The sequence shown here is derived from an EMBL/GenBank/DDBJ whole genome shotgun (WGS) entry which is preliminary data.</text>
</comment>
<accession>A0AAW1MK12</accession>
<evidence type="ECO:0000313" key="3">
    <source>
        <dbReference type="Proteomes" id="UP001443914"/>
    </source>
</evidence>
<proteinExistence type="predicted"/>
<keyword evidence="1" id="KW-0472">Membrane</keyword>
<keyword evidence="3" id="KW-1185">Reference proteome</keyword>
<gene>
    <name evidence="2" type="ORF">RND81_02G023300</name>
</gene>
<name>A0AAW1MK12_SAPOF</name>
<keyword evidence="1" id="KW-1133">Transmembrane helix</keyword>
<evidence type="ECO:0000256" key="1">
    <source>
        <dbReference type="SAM" id="Phobius"/>
    </source>
</evidence>
<keyword evidence="1" id="KW-0812">Transmembrane</keyword>
<dbReference type="EMBL" id="JBDFQZ010000002">
    <property type="protein sequence ID" value="KAK9747920.1"/>
    <property type="molecule type" value="Genomic_DNA"/>
</dbReference>
<dbReference type="Proteomes" id="UP001443914">
    <property type="component" value="Unassembled WGS sequence"/>
</dbReference>
<sequence length="118" mass="13368">MVICKCPILIAKKKSSIYRLNIYSYDDSCSVLGMAYYLGFILDLIVNYHCMISVIVISLHDRDLASNSVGCGLIKPLCLLELNSVRQVVNLIKLKHFLYGVYSVFVFLVFLDVVRTPN</sequence>